<dbReference type="KEGG" id="mde:101889379"/>
<dbReference type="EnsemblMetazoa" id="MDOA007272-RA">
    <property type="protein sequence ID" value="MDOA007272-PA"/>
    <property type="gene ID" value="MDOA007272"/>
</dbReference>
<dbReference type="VEuPathDB" id="VectorBase:MDOA007272"/>
<dbReference type="AlphaFoldDB" id="A0A1I8MQ20"/>
<organism evidence="2">
    <name type="scientific">Musca domestica</name>
    <name type="common">House fly</name>
    <dbReference type="NCBI Taxonomy" id="7370"/>
    <lineage>
        <taxon>Eukaryota</taxon>
        <taxon>Metazoa</taxon>
        <taxon>Ecdysozoa</taxon>
        <taxon>Arthropoda</taxon>
        <taxon>Hexapoda</taxon>
        <taxon>Insecta</taxon>
        <taxon>Pterygota</taxon>
        <taxon>Neoptera</taxon>
        <taxon>Endopterygota</taxon>
        <taxon>Diptera</taxon>
        <taxon>Brachycera</taxon>
        <taxon>Muscomorpha</taxon>
        <taxon>Muscoidea</taxon>
        <taxon>Muscidae</taxon>
        <taxon>Musca</taxon>
    </lineage>
</organism>
<evidence type="ECO:0000256" key="1">
    <source>
        <dbReference type="SAM" id="SignalP"/>
    </source>
</evidence>
<evidence type="ECO:0000313" key="2">
    <source>
        <dbReference type="EnsemblMetazoa" id="MDOA007272-PA"/>
    </source>
</evidence>
<dbReference type="VEuPathDB" id="VectorBase:MDOMA2_020982"/>
<accession>A0A1I8MQ20</accession>
<dbReference type="RefSeq" id="XP_005189315.2">
    <property type="nucleotide sequence ID" value="XM_005189258.3"/>
</dbReference>
<proteinExistence type="predicted"/>
<protein>
    <submittedName>
        <fullName evidence="4">Uncharacterized protein LOC101889379</fullName>
    </submittedName>
</protein>
<dbReference type="OrthoDB" id="8009738at2759"/>
<feature type="chain" id="PRO_5044560647" evidence="1">
    <location>
        <begin position="24"/>
        <end position="138"/>
    </location>
</feature>
<dbReference type="Proteomes" id="UP001652621">
    <property type="component" value="Unplaced"/>
</dbReference>
<reference evidence="4" key="2">
    <citation type="submission" date="2025-04" db="UniProtKB">
        <authorList>
            <consortium name="RefSeq"/>
        </authorList>
    </citation>
    <scope>IDENTIFICATION</scope>
    <source>
        <strain evidence="4">Aabys</strain>
    </source>
</reference>
<keyword evidence="3" id="KW-1185">Reference proteome</keyword>
<name>A0A1I8MQ20_MUSDO</name>
<reference evidence="2" key="1">
    <citation type="submission" date="2020-05" db="UniProtKB">
        <authorList>
            <consortium name="EnsemblMetazoa"/>
        </authorList>
    </citation>
    <scope>IDENTIFICATION</scope>
    <source>
        <strain evidence="2">Aabys</strain>
    </source>
</reference>
<dbReference type="GeneID" id="101889379"/>
<gene>
    <name evidence="2" type="primary">101889379</name>
    <name evidence="4" type="synonym">LOC101889379</name>
</gene>
<feature type="signal peptide" evidence="1">
    <location>
        <begin position="1"/>
        <end position="23"/>
    </location>
</feature>
<evidence type="ECO:0000313" key="3">
    <source>
        <dbReference type="Proteomes" id="UP001652621"/>
    </source>
</evidence>
<sequence length="138" mass="15561">MKSITVFSCLIAMALCLVNLTQGELFHVNDVTVETKTNNFRCDRIICPPHTHRCVVTKKTKSKDLTKVSRKNVCLSAKNAVLQKSKTEETVNDGKQLYFHLDIEHSGKVHAMTSTKPSVFQKLKKTVVDKVQAVKNKF</sequence>
<keyword evidence="1" id="KW-0732">Signal</keyword>
<evidence type="ECO:0000313" key="4">
    <source>
        <dbReference type="RefSeq" id="XP_005189315.2"/>
    </source>
</evidence>